<reference evidence="2" key="1">
    <citation type="submission" date="2013-04" db="EMBL/GenBank/DDBJ databases">
        <title>The genome sequencing project of 58 acetic acid bacteria.</title>
        <authorList>
            <person name="Okamoto-Kainuma A."/>
            <person name="Ishikawa M."/>
            <person name="Umino S."/>
            <person name="Koizumi Y."/>
            <person name="Shiwa Y."/>
            <person name="Yoshikawa H."/>
            <person name="Matsutani M."/>
            <person name="Matsushita K."/>
        </authorList>
    </citation>
    <scope>NUCLEOTIDE SEQUENCE</scope>
    <source>
        <strain evidence="2">NBRC 106556</strain>
    </source>
</reference>
<evidence type="ECO:0008006" key="4">
    <source>
        <dbReference type="Google" id="ProtNLM"/>
    </source>
</evidence>
<sequence length="337" mass="37334">MTSHSTPSLSNITLQGEAVTQLYPGWDMTSRHDVAAGLSVVLFTETQSNREACWWLLSGAYQSSHALTLPAEAQQTLLTALEPLFRPLSDGVLSGSPHADATFFRRDLPIAALRELASVWLDQHAEHTVHIPSGHADNGEALTCPNGDLIPEGRVSTLLQTRLNAGALILTSPFSGAPLRAQISLDLISHTAYRFHDTDDGRVFYLIWPVNETSERPSFYYPRGRLLISDSPLAALLPDWILAWFAQNPDHSAAIAQARPFLAEDFGVGRASTVRFQTQTIQTTSPHAERPDTHRSPAQSRPDFLPVLPLPPVTPHKQTDDNFFQRLKKRLFRPKTL</sequence>
<accession>A0ABQ0QGW6</accession>
<comment type="caution">
    <text evidence="2">The sequence shown here is derived from an EMBL/GenBank/DDBJ whole genome shotgun (WGS) entry which is preliminary data.</text>
</comment>
<organism evidence="2 3">
    <name type="scientific">Neokomagataea tanensis NBRC 106556</name>
    <dbReference type="NCBI Taxonomy" id="1223519"/>
    <lineage>
        <taxon>Bacteria</taxon>
        <taxon>Pseudomonadati</taxon>
        <taxon>Pseudomonadota</taxon>
        <taxon>Alphaproteobacteria</taxon>
        <taxon>Acetobacterales</taxon>
        <taxon>Acetobacteraceae</taxon>
        <taxon>Neokomagataea</taxon>
    </lineage>
</organism>
<evidence type="ECO:0000313" key="2">
    <source>
        <dbReference type="EMBL" id="GBR44351.1"/>
    </source>
</evidence>
<gene>
    <name evidence="2" type="ORF">AA106556_0398</name>
</gene>
<feature type="region of interest" description="Disordered" evidence="1">
    <location>
        <begin position="280"/>
        <end position="320"/>
    </location>
</feature>
<protein>
    <recommendedName>
        <fullName evidence="4">DUF4123 domain-containing protein</fullName>
    </recommendedName>
</protein>
<dbReference type="RefSeq" id="WP_068173172.1">
    <property type="nucleotide sequence ID" value="NZ_BAQB01000003.1"/>
</dbReference>
<keyword evidence="3" id="KW-1185">Reference proteome</keyword>
<evidence type="ECO:0000256" key="1">
    <source>
        <dbReference type="SAM" id="MobiDB-lite"/>
    </source>
</evidence>
<name>A0ABQ0QGW6_9PROT</name>
<dbReference type="Proteomes" id="UP001062443">
    <property type="component" value="Unassembled WGS sequence"/>
</dbReference>
<proteinExistence type="predicted"/>
<evidence type="ECO:0000313" key="3">
    <source>
        <dbReference type="Proteomes" id="UP001062443"/>
    </source>
</evidence>
<dbReference type="EMBL" id="BAQB01000003">
    <property type="protein sequence ID" value="GBR44351.1"/>
    <property type="molecule type" value="Genomic_DNA"/>
</dbReference>